<name>A0AAN7ZRI9_9SACH</name>
<dbReference type="PANTHER" id="PTHR36414">
    <property type="entry name" value="PROTEIN SUR7"/>
    <property type="match status" value="1"/>
</dbReference>
<feature type="compositionally biased region" description="Basic residues" evidence="1">
    <location>
        <begin position="246"/>
        <end position="260"/>
    </location>
</feature>
<comment type="caution">
    <text evidence="3">The sequence shown here is derived from an EMBL/GenBank/DDBJ whole genome shotgun (WGS) entry which is preliminary data.</text>
</comment>
<evidence type="ECO:0000256" key="1">
    <source>
        <dbReference type="SAM" id="MobiDB-lite"/>
    </source>
</evidence>
<protein>
    <submittedName>
        <fullName evidence="3">Uncharacterized protein</fullName>
    </submittedName>
</protein>
<dbReference type="Gene3D" id="1.20.140.150">
    <property type="match status" value="1"/>
</dbReference>
<reference evidence="4" key="1">
    <citation type="submission" date="2023-07" db="EMBL/GenBank/DDBJ databases">
        <title>A draft genome of Kazachstania heterogenica Y-27499.</title>
        <authorList>
            <person name="Donic C."/>
            <person name="Kralova J.S."/>
            <person name="Fidel L."/>
            <person name="Ben-Dor S."/>
            <person name="Jung S."/>
        </authorList>
    </citation>
    <scope>NUCLEOTIDE SEQUENCE [LARGE SCALE GENOMIC DNA]</scope>
    <source>
        <strain evidence="4">Y27499</strain>
    </source>
</reference>
<feature type="transmembrane region" description="Helical" evidence="2">
    <location>
        <begin position="58"/>
        <end position="82"/>
    </location>
</feature>
<feature type="transmembrane region" description="Helical" evidence="2">
    <location>
        <begin position="136"/>
        <end position="158"/>
    </location>
</feature>
<keyword evidence="2" id="KW-1133">Transmembrane helix</keyword>
<dbReference type="GO" id="GO:0045121">
    <property type="term" value="C:membrane raft"/>
    <property type="evidence" value="ECO:0007669"/>
    <property type="project" value="TreeGrafter"/>
</dbReference>
<dbReference type="GO" id="GO:0032185">
    <property type="term" value="P:septin cytoskeleton organization"/>
    <property type="evidence" value="ECO:0007669"/>
    <property type="project" value="TreeGrafter"/>
</dbReference>
<gene>
    <name evidence="3" type="ORF">RI543_004668</name>
</gene>
<dbReference type="EMBL" id="JAWIZZ010000056">
    <property type="protein sequence ID" value="KAK5774134.1"/>
    <property type="molecule type" value="Genomic_DNA"/>
</dbReference>
<dbReference type="GO" id="GO:0006897">
    <property type="term" value="P:endocytosis"/>
    <property type="evidence" value="ECO:0007669"/>
    <property type="project" value="TreeGrafter"/>
</dbReference>
<dbReference type="GO" id="GO:0030866">
    <property type="term" value="P:cortical actin cytoskeleton organization"/>
    <property type="evidence" value="ECO:0007669"/>
    <property type="project" value="TreeGrafter"/>
</dbReference>
<evidence type="ECO:0000256" key="2">
    <source>
        <dbReference type="SAM" id="Phobius"/>
    </source>
</evidence>
<dbReference type="InterPro" id="IPR009571">
    <property type="entry name" value="SUR7/Rim9-like_fungi"/>
</dbReference>
<proteinExistence type="predicted"/>
<keyword evidence="4" id="KW-1185">Reference proteome</keyword>
<feature type="compositionally biased region" description="Polar residues" evidence="1">
    <location>
        <begin position="234"/>
        <end position="245"/>
    </location>
</feature>
<accession>A0AAN7ZRI9</accession>
<dbReference type="GO" id="GO:0005938">
    <property type="term" value="C:cell cortex"/>
    <property type="evidence" value="ECO:0007669"/>
    <property type="project" value="TreeGrafter"/>
</dbReference>
<organism evidence="3 4">
    <name type="scientific">Arxiozyma heterogenica</name>
    <dbReference type="NCBI Taxonomy" id="278026"/>
    <lineage>
        <taxon>Eukaryota</taxon>
        <taxon>Fungi</taxon>
        <taxon>Dikarya</taxon>
        <taxon>Ascomycota</taxon>
        <taxon>Saccharomycotina</taxon>
        <taxon>Saccharomycetes</taxon>
        <taxon>Saccharomycetales</taxon>
        <taxon>Saccharomycetaceae</taxon>
        <taxon>Arxiozyma</taxon>
    </lineage>
</organism>
<dbReference type="AlphaFoldDB" id="A0AAN7ZRI9"/>
<sequence length="289" mass="32804">MTRWFNYEFCGYSNDQLFNCSSKAPAKPFSPKDNFGSNPLMPTSFLNDRDAYYYLSRVGWAMLLIAVFCEVMTLVPQIISVFKHIRSLSIFATVFHWLSLFFILLAACLLTGCYAKGIRAFHSKNRHAKLGAKCFALLWTTVFLLLCTSIWMAVATFLKNREKRKSANYYATPVIHSQDINEYDYAHPTVPVTNQSAEIVGGNYEVRDISNQPSQLPRNPNVVAPVAKPIPSASIDNSTASNPTTTKHKLFNKIKTRKHNNNNDKTNIDNTINRPVLPTTKEEDEEYEV</sequence>
<dbReference type="PANTHER" id="PTHR36414:SF3">
    <property type="entry name" value="SUR7 FAMILY PROTEIN FMP45"/>
    <property type="match status" value="1"/>
</dbReference>
<dbReference type="GO" id="GO:0005886">
    <property type="term" value="C:plasma membrane"/>
    <property type="evidence" value="ECO:0007669"/>
    <property type="project" value="InterPro"/>
</dbReference>
<feature type="compositionally biased region" description="Low complexity" evidence="1">
    <location>
        <begin position="263"/>
        <end position="273"/>
    </location>
</feature>
<keyword evidence="2" id="KW-0812">Transmembrane</keyword>
<dbReference type="Proteomes" id="UP001306508">
    <property type="component" value="Unassembled WGS sequence"/>
</dbReference>
<feature type="region of interest" description="Disordered" evidence="1">
    <location>
        <begin position="231"/>
        <end position="289"/>
    </location>
</feature>
<feature type="transmembrane region" description="Helical" evidence="2">
    <location>
        <begin position="94"/>
        <end position="115"/>
    </location>
</feature>
<dbReference type="Pfam" id="PF06687">
    <property type="entry name" value="SUR7"/>
    <property type="match status" value="1"/>
</dbReference>
<evidence type="ECO:0000313" key="4">
    <source>
        <dbReference type="Proteomes" id="UP001306508"/>
    </source>
</evidence>
<dbReference type="GO" id="GO:0031505">
    <property type="term" value="P:fungal-type cell wall organization"/>
    <property type="evidence" value="ECO:0007669"/>
    <property type="project" value="TreeGrafter"/>
</dbReference>
<evidence type="ECO:0000313" key="3">
    <source>
        <dbReference type="EMBL" id="KAK5774134.1"/>
    </source>
</evidence>
<keyword evidence="2" id="KW-0472">Membrane</keyword>